<dbReference type="Proteomes" id="UP000838763">
    <property type="component" value="Unassembled WGS sequence"/>
</dbReference>
<evidence type="ECO:0000256" key="1">
    <source>
        <dbReference type="SAM" id="MobiDB-lite"/>
    </source>
</evidence>
<evidence type="ECO:0000313" key="3">
    <source>
        <dbReference type="Proteomes" id="UP000838763"/>
    </source>
</evidence>
<comment type="caution">
    <text evidence="2">The sequence shown here is derived from an EMBL/GenBank/DDBJ whole genome shotgun (WGS) entry which is preliminary data.</text>
</comment>
<feature type="compositionally biased region" description="Low complexity" evidence="1">
    <location>
        <begin position="36"/>
        <end position="53"/>
    </location>
</feature>
<organism evidence="2 3">
    <name type="scientific">Parascedosporium putredinis</name>
    <dbReference type="NCBI Taxonomy" id="1442378"/>
    <lineage>
        <taxon>Eukaryota</taxon>
        <taxon>Fungi</taxon>
        <taxon>Dikarya</taxon>
        <taxon>Ascomycota</taxon>
        <taxon>Pezizomycotina</taxon>
        <taxon>Sordariomycetes</taxon>
        <taxon>Hypocreomycetidae</taxon>
        <taxon>Microascales</taxon>
        <taxon>Microascaceae</taxon>
        <taxon>Parascedosporium</taxon>
    </lineage>
</organism>
<reference evidence="2" key="1">
    <citation type="submission" date="2022-11" db="EMBL/GenBank/DDBJ databases">
        <authorList>
            <person name="Scott C."/>
            <person name="Bruce N."/>
        </authorList>
    </citation>
    <scope>NUCLEOTIDE SEQUENCE</scope>
</reference>
<keyword evidence="3" id="KW-1185">Reference proteome</keyword>
<dbReference type="AlphaFoldDB" id="A0A9P1H7T7"/>
<feature type="compositionally biased region" description="Polar residues" evidence="1">
    <location>
        <begin position="1"/>
        <end position="17"/>
    </location>
</feature>
<name>A0A9P1H7T7_9PEZI</name>
<gene>
    <name evidence="2" type="ORF">PPNO1_LOCUS7227</name>
</gene>
<sequence length="242" mass="26718">MSRQTRSSARIKSQSQLASSTAGASTPASEPDPTESTSTLPTTAAVTAPVAAKSKSKPKPKPITTPSLPSDANHPPRHPIRRPLGQDRQKATGVPTVTYPELVDLGLCYGWIDGQRRTHDDAYFVQRFTPRRKRSMWSQRNVDRVAALTAAGRMRAPGQAEIDAAKADGRWDKAYLASSVIEVPADFQVALNADKEAAKFFATLNKTKRYPFLHRITTAMKPETRKKRIEQFVELLADHKTL</sequence>
<evidence type="ECO:0000313" key="2">
    <source>
        <dbReference type="EMBL" id="CAI4217622.1"/>
    </source>
</evidence>
<dbReference type="EMBL" id="CALLCH030000016">
    <property type="protein sequence ID" value="CAI4217622.1"/>
    <property type="molecule type" value="Genomic_DNA"/>
</dbReference>
<proteinExistence type="predicted"/>
<feature type="region of interest" description="Disordered" evidence="1">
    <location>
        <begin position="1"/>
        <end position="95"/>
    </location>
</feature>
<dbReference type="Pfam" id="PF13376">
    <property type="entry name" value="OmdA"/>
    <property type="match status" value="1"/>
</dbReference>
<accession>A0A9P1H7T7</accession>
<dbReference type="OrthoDB" id="10263401at2759"/>
<feature type="compositionally biased region" description="Low complexity" evidence="1">
    <location>
        <begin position="18"/>
        <end position="29"/>
    </location>
</feature>
<protein>
    <submittedName>
        <fullName evidence="2">Uncharacterized protein</fullName>
    </submittedName>
</protein>